<reference evidence="2" key="1">
    <citation type="submission" date="2023-05" db="EMBL/GenBank/DDBJ databases">
        <title>Nepenthes gracilis genome sequencing.</title>
        <authorList>
            <person name="Fukushima K."/>
        </authorList>
    </citation>
    <scope>NUCLEOTIDE SEQUENCE</scope>
    <source>
        <strain evidence="2">SING2019-196</strain>
    </source>
</reference>
<accession>A0AAD3SHA7</accession>
<dbReference type="AlphaFoldDB" id="A0AAD3SHA7"/>
<protein>
    <submittedName>
        <fullName evidence="2">Uncharacterized protein</fullName>
    </submittedName>
</protein>
<sequence length="190" mass="20809">MSVKTWQPNKAMQTGRKSHTYRKQDRELVSEGVILPKRTTSSKSAGTPFWDIRNHPPASGPVFGSSDPGFEPRVSASVGEGHPRGFLLGALLRGSIGSGIQIDDGGQSPIFDEVEVSRPAKPSLTVSSAEMLLERLDPVDFGLQSFGGASVPNSVVDQDSHFCLFDMFYYGSWPPSRWHCSMFSCCLYHI</sequence>
<proteinExistence type="predicted"/>
<dbReference type="Proteomes" id="UP001279734">
    <property type="component" value="Unassembled WGS sequence"/>
</dbReference>
<dbReference type="EMBL" id="BSYO01000010">
    <property type="protein sequence ID" value="GMH10609.1"/>
    <property type="molecule type" value="Genomic_DNA"/>
</dbReference>
<feature type="region of interest" description="Disordered" evidence="1">
    <location>
        <begin position="1"/>
        <end position="25"/>
    </location>
</feature>
<keyword evidence="3" id="KW-1185">Reference proteome</keyword>
<evidence type="ECO:0000313" key="3">
    <source>
        <dbReference type="Proteomes" id="UP001279734"/>
    </source>
</evidence>
<organism evidence="2 3">
    <name type="scientific">Nepenthes gracilis</name>
    <name type="common">Slender pitcher plant</name>
    <dbReference type="NCBI Taxonomy" id="150966"/>
    <lineage>
        <taxon>Eukaryota</taxon>
        <taxon>Viridiplantae</taxon>
        <taxon>Streptophyta</taxon>
        <taxon>Embryophyta</taxon>
        <taxon>Tracheophyta</taxon>
        <taxon>Spermatophyta</taxon>
        <taxon>Magnoliopsida</taxon>
        <taxon>eudicotyledons</taxon>
        <taxon>Gunneridae</taxon>
        <taxon>Pentapetalae</taxon>
        <taxon>Caryophyllales</taxon>
        <taxon>Nepenthaceae</taxon>
        <taxon>Nepenthes</taxon>
    </lineage>
</organism>
<gene>
    <name evidence="2" type="ORF">Nepgr_012450</name>
</gene>
<evidence type="ECO:0000256" key="1">
    <source>
        <dbReference type="SAM" id="MobiDB-lite"/>
    </source>
</evidence>
<evidence type="ECO:0000313" key="2">
    <source>
        <dbReference type="EMBL" id="GMH10609.1"/>
    </source>
</evidence>
<comment type="caution">
    <text evidence="2">The sequence shown here is derived from an EMBL/GenBank/DDBJ whole genome shotgun (WGS) entry which is preliminary data.</text>
</comment>
<name>A0AAD3SHA7_NEPGR</name>
<feature type="compositionally biased region" description="Polar residues" evidence="1">
    <location>
        <begin position="1"/>
        <end position="12"/>
    </location>
</feature>